<organism evidence="2 3">
    <name type="scientific">Discina gigas</name>
    <dbReference type="NCBI Taxonomy" id="1032678"/>
    <lineage>
        <taxon>Eukaryota</taxon>
        <taxon>Fungi</taxon>
        <taxon>Dikarya</taxon>
        <taxon>Ascomycota</taxon>
        <taxon>Pezizomycotina</taxon>
        <taxon>Pezizomycetes</taxon>
        <taxon>Pezizales</taxon>
        <taxon>Discinaceae</taxon>
        <taxon>Discina</taxon>
    </lineage>
</organism>
<proteinExistence type="predicted"/>
<sequence length="99" mass="11296">MPYQLDAAERRLKCRQEHLDGFKPLVAAKIFNLGGPYFDETPAEGAEIDFRGSVMSCVSESREAVIAVLKKDPYTLNEVWDWEKAQIFPFKCLVRTALE</sequence>
<name>A0ABR3GLC9_9PEZI</name>
<protein>
    <recommendedName>
        <fullName evidence="1">YCII-related domain-containing protein</fullName>
    </recommendedName>
</protein>
<dbReference type="EMBL" id="JBBBZM010000045">
    <property type="protein sequence ID" value="KAL0636722.1"/>
    <property type="molecule type" value="Genomic_DNA"/>
</dbReference>
<dbReference type="Pfam" id="PF03795">
    <property type="entry name" value="YCII"/>
    <property type="match status" value="1"/>
</dbReference>
<reference evidence="2 3" key="1">
    <citation type="submission" date="2024-02" db="EMBL/GenBank/DDBJ databases">
        <title>Discinaceae phylogenomics.</title>
        <authorList>
            <person name="Dirks A.C."/>
            <person name="James T.Y."/>
        </authorList>
    </citation>
    <scope>NUCLEOTIDE SEQUENCE [LARGE SCALE GENOMIC DNA]</scope>
    <source>
        <strain evidence="2 3">ACD0624</strain>
    </source>
</reference>
<gene>
    <name evidence="2" type="ORF">Q9L58_004330</name>
</gene>
<dbReference type="InterPro" id="IPR051807">
    <property type="entry name" value="Sec-metab_biosynth-assoc"/>
</dbReference>
<keyword evidence="3" id="KW-1185">Reference proteome</keyword>
<dbReference type="InterPro" id="IPR011008">
    <property type="entry name" value="Dimeric_a/b-barrel"/>
</dbReference>
<dbReference type="PANTHER" id="PTHR33606">
    <property type="entry name" value="PROTEIN YCII"/>
    <property type="match status" value="1"/>
</dbReference>
<accession>A0ABR3GLC9</accession>
<dbReference type="Proteomes" id="UP001447188">
    <property type="component" value="Unassembled WGS sequence"/>
</dbReference>
<dbReference type="InterPro" id="IPR005545">
    <property type="entry name" value="YCII"/>
</dbReference>
<comment type="caution">
    <text evidence="2">The sequence shown here is derived from an EMBL/GenBank/DDBJ whole genome shotgun (WGS) entry which is preliminary data.</text>
</comment>
<feature type="domain" description="YCII-related" evidence="1">
    <location>
        <begin position="6"/>
        <end position="91"/>
    </location>
</feature>
<dbReference type="Gene3D" id="3.30.70.1060">
    <property type="entry name" value="Dimeric alpha+beta barrel"/>
    <property type="match status" value="1"/>
</dbReference>
<evidence type="ECO:0000259" key="1">
    <source>
        <dbReference type="Pfam" id="PF03795"/>
    </source>
</evidence>
<dbReference type="PANTHER" id="PTHR33606:SF3">
    <property type="entry name" value="PROTEIN YCII"/>
    <property type="match status" value="1"/>
</dbReference>
<dbReference type="SUPFAM" id="SSF54909">
    <property type="entry name" value="Dimeric alpha+beta barrel"/>
    <property type="match status" value="1"/>
</dbReference>
<evidence type="ECO:0000313" key="3">
    <source>
        <dbReference type="Proteomes" id="UP001447188"/>
    </source>
</evidence>
<evidence type="ECO:0000313" key="2">
    <source>
        <dbReference type="EMBL" id="KAL0636722.1"/>
    </source>
</evidence>